<dbReference type="EMBL" id="SMAI01000012">
    <property type="protein sequence ID" value="TCT02674.1"/>
    <property type="molecule type" value="Genomic_DNA"/>
</dbReference>
<comment type="caution">
    <text evidence="1">The sequence shown here is derived from an EMBL/GenBank/DDBJ whole genome shotgun (WGS) entry which is preliminary data.</text>
</comment>
<dbReference type="OrthoDB" id="839663at2"/>
<gene>
    <name evidence="1" type="ORF">EDC64_112109</name>
</gene>
<dbReference type="Gene3D" id="3.10.450.530">
    <property type="entry name" value="Ribonuclease toxin, BrnT, of type II toxin-antitoxin system"/>
    <property type="match status" value="1"/>
</dbReference>
<dbReference type="RefSeq" id="WP_132033797.1">
    <property type="nucleotide sequence ID" value="NZ_SMAI01000012.1"/>
</dbReference>
<dbReference type="Proteomes" id="UP000294664">
    <property type="component" value="Unassembled WGS sequence"/>
</dbReference>
<sequence>MKVTSDPAKRENTLRERDLDLEVDSVEAFSGRTLTLLDDRFDYGEERFQTYGLVRDRLVMVVWTPRDGGRHVISMRHCHEKEARKVLPHLTS</sequence>
<dbReference type="InterPro" id="IPR007460">
    <property type="entry name" value="BrnT_toxin"/>
</dbReference>
<organism evidence="1 2">
    <name type="scientific">Aquabacter spiritensis</name>
    <dbReference type="NCBI Taxonomy" id="933073"/>
    <lineage>
        <taxon>Bacteria</taxon>
        <taxon>Pseudomonadati</taxon>
        <taxon>Pseudomonadota</taxon>
        <taxon>Alphaproteobacteria</taxon>
        <taxon>Hyphomicrobiales</taxon>
        <taxon>Xanthobacteraceae</taxon>
        <taxon>Aquabacter</taxon>
    </lineage>
</organism>
<keyword evidence="2" id="KW-1185">Reference proteome</keyword>
<proteinExistence type="predicted"/>
<protein>
    <submittedName>
        <fullName evidence="1">Uncharacterized protein</fullName>
    </submittedName>
</protein>
<name>A0A4R3LQ51_9HYPH</name>
<accession>A0A4R3LQ51</accession>
<evidence type="ECO:0000313" key="1">
    <source>
        <dbReference type="EMBL" id="TCT02674.1"/>
    </source>
</evidence>
<dbReference type="InterPro" id="IPR038573">
    <property type="entry name" value="BrnT_sf"/>
</dbReference>
<dbReference type="Pfam" id="PF04365">
    <property type="entry name" value="BrnT_toxin"/>
    <property type="match status" value="1"/>
</dbReference>
<reference evidence="1 2" key="1">
    <citation type="submission" date="2019-03" db="EMBL/GenBank/DDBJ databases">
        <title>Genomic Encyclopedia of Type Strains, Phase IV (KMG-IV): sequencing the most valuable type-strain genomes for metagenomic binning, comparative biology and taxonomic classification.</title>
        <authorList>
            <person name="Goeker M."/>
        </authorList>
    </citation>
    <scope>NUCLEOTIDE SEQUENCE [LARGE SCALE GENOMIC DNA]</scope>
    <source>
        <strain evidence="1 2">DSM 9035</strain>
    </source>
</reference>
<evidence type="ECO:0000313" key="2">
    <source>
        <dbReference type="Proteomes" id="UP000294664"/>
    </source>
</evidence>
<dbReference type="AlphaFoldDB" id="A0A4R3LQ51"/>